<accession>A0A0S3SG41</accession>
<dbReference type="EMBL" id="AP015040">
    <property type="protein sequence ID" value="BAT91830.1"/>
    <property type="molecule type" value="Genomic_DNA"/>
</dbReference>
<name>A0A0S3SG41_PHAAN</name>
<evidence type="ECO:0000313" key="2">
    <source>
        <dbReference type="Proteomes" id="UP000291084"/>
    </source>
</evidence>
<feature type="non-terminal residue" evidence="1">
    <location>
        <position position="1"/>
    </location>
</feature>
<evidence type="ECO:0000313" key="1">
    <source>
        <dbReference type="EMBL" id="BAT91830.1"/>
    </source>
</evidence>
<reference evidence="1 2" key="1">
    <citation type="journal article" date="2015" name="Sci. Rep.">
        <title>The power of single molecule real-time sequencing technology in the de novo assembly of a eukaryotic genome.</title>
        <authorList>
            <person name="Sakai H."/>
            <person name="Naito K."/>
            <person name="Ogiso-Tanaka E."/>
            <person name="Takahashi Y."/>
            <person name="Iseki K."/>
            <person name="Muto C."/>
            <person name="Satou K."/>
            <person name="Teruya K."/>
            <person name="Shiroma A."/>
            <person name="Shimoji M."/>
            <person name="Hirano T."/>
            <person name="Itoh T."/>
            <person name="Kaga A."/>
            <person name="Tomooka N."/>
        </authorList>
    </citation>
    <scope>NUCLEOTIDE SEQUENCE [LARGE SCALE GENOMIC DNA]</scope>
    <source>
        <strain evidence="2">cv. Shumari</strain>
    </source>
</reference>
<proteinExistence type="predicted"/>
<organism evidence="1 2">
    <name type="scientific">Vigna angularis var. angularis</name>
    <dbReference type="NCBI Taxonomy" id="157739"/>
    <lineage>
        <taxon>Eukaryota</taxon>
        <taxon>Viridiplantae</taxon>
        <taxon>Streptophyta</taxon>
        <taxon>Embryophyta</taxon>
        <taxon>Tracheophyta</taxon>
        <taxon>Spermatophyta</taxon>
        <taxon>Magnoliopsida</taxon>
        <taxon>eudicotyledons</taxon>
        <taxon>Gunneridae</taxon>
        <taxon>Pentapetalae</taxon>
        <taxon>rosids</taxon>
        <taxon>fabids</taxon>
        <taxon>Fabales</taxon>
        <taxon>Fabaceae</taxon>
        <taxon>Papilionoideae</taxon>
        <taxon>50 kb inversion clade</taxon>
        <taxon>NPAAA clade</taxon>
        <taxon>indigoferoid/millettioid clade</taxon>
        <taxon>Phaseoleae</taxon>
        <taxon>Vigna</taxon>
    </lineage>
</organism>
<gene>
    <name evidence="1" type="primary">Vigan.07G046500</name>
    <name evidence="1" type="ORF">VIGAN_07046500</name>
</gene>
<dbReference type="AlphaFoldDB" id="A0A0S3SG41"/>
<keyword evidence="2" id="KW-1185">Reference proteome</keyword>
<sequence>SPIFNSTKRILPKYFNQKQKTKFSKHRFHWNPLFSPYSFIPFSFSSPPSQFSFLPCSTLLRFASSQWSQLLPQLTVHTARSAAPSSRAVVAASAVSTPSLSHTHLLLGVPHL</sequence>
<protein>
    <submittedName>
        <fullName evidence="1">Uncharacterized protein</fullName>
    </submittedName>
</protein>
<dbReference type="Proteomes" id="UP000291084">
    <property type="component" value="Chromosome 7"/>
</dbReference>